<dbReference type="Proteomes" id="UP001367508">
    <property type="component" value="Unassembled WGS sequence"/>
</dbReference>
<sequence>MDVEHLLVTEAKPLDHHNSHAHEDPPQWTVDSLRGTFWWLNLTARLKYMNSTTPHRFLCYIRLLKLLTDDLKNTPGCVRLPPLVLSPSDLDVNSAMGSSSRHSSLVLVTCFSVLLRSRTSVPIALFQLSQVPKHSANNTRIFRATFQLSYLIETALQNIFVLLTDVMLYNCLVHWQTKYRLN</sequence>
<gene>
    <name evidence="1" type="ORF">VNO77_43959</name>
</gene>
<reference evidence="1 2" key="1">
    <citation type="submission" date="2024-01" db="EMBL/GenBank/DDBJ databases">
        <title>The genomes of 5 underutilized Papilionoideae crops provide insights into root nodulation and disease resistanc.</title>
        <authorList>
            <person name="Jiang F."/>
        </authorList>
    </citation>
    <scope>NUCLEOTIDE SEQUENCE [LARGE SCALE GENOMIC DNA]</scope>
    <source>
        <strain evidence="1">LVBAO_FW01</strain>
        <tissue evidence="1">Leaves</tissue>
    </source>
</reference>
<dbReference type="EMBL" id="JAYMYQ010000011">
    <property type="protein sequence ID" value="KAK7306044.1"/>
    <property type="molecule type" value="Genomic_DNA"/>
</dbReference>
<organism evidence="1 2">
    <name type="scientific">Canavalia gladiata</name>
    <name type="common">Sword bean</name>
    <name type="synonym">Dolichos gladiatus</name>
    <dbReference type="NCBI Taxonomy" id="3824"/>
    <lineage>
        <taxon>Eukaryota</taxon>
        <taxon>Viridiplantae</taxon>
        <taxon>Streptophyta</taxon>
        <taxon>Embryophyta</taxon>
        <taxon>Tracheophyta</taxon>
        <taxon>Spermatophyta</taxon>
        <taxon>Magnoliopsida</taxon>
        <taxon>eudicotyledons</taxon>
        <taxon>Gunneridae</taxon>
        <taxon>Pentapetalae</taxon>
        <taxon>rosids</taxon>
        <taxon>fabids</taxon>
        <taxon>Fabales</taxon>
        <taxon>Fabaceae</taxon>
        <taxon>Papilionoideae</taxon>
        <taxon>50 kb inversion clade</taxon>
        <taxon>NPAAA clade</taxon>
        <taxon>indigoferoid/millettioid clade</taxon>
        <taxon>Phaseoleae</taxon>
        <taxon>Canavalia</taxon>
    </lineage>
</organism>
<comment type="caution">
    <text evidence="1">The sequence shown here is derived from an EMBL/GenBank/DDBJ whole genome shotgun (WGS) entry which is preliminary data.</text>
</comment>
<evidence type="ECO:0000313" key="1">
    <source>
        <dbReference type="EMBL" id="KAK7306044.1"/>
    </source>
</evidence>
<dbReference type="AlphaFoldDB" id="A0AAN9JXC6"/>
<protein>
    <submittedName>
        <fullName evidence="1">Uncharacterized protein</fullName>
    </submittedName>
</protein>
<proteinExistence type="predicted"/>
<accession>A0AAN9JXC6</accession>
<name>A0AAN9JXC6_CANGL</name>
<evidence type="ECO:0000313" key="2">
    <source>
        <dbReference type="Proteomes" id="UP001367508"/>
    </source>
</evidence>
<keyword evidence="2" id="KW-1185">Reference proteome</keyword>